<dbReference type="PANTHER" id="PTHR30055">
    <property type="entry name" value="HTH-TYPE TRANSCRIPTIONAL REGULATOR RUTR"/>
    <property type="match status" value="1"/>
</dbReference>
<feature type="domain" description="HTH tetR-type" evidence="6">
    <location>
        <begin position="75"/>
        <end position="135"/>
    </location>
</feature>
<keyword evidence="2 4" id="KW-0238">DNA-binding</keyword>
<feature type="DNA-binding region" description="H-T-H motif" evidence="4">
    <location>
        <begin position="98"/>
        <end position="117"/>
    </location>
</feature>
<dbReference type="InterPro" id="IPR001647">
    <property type="entry name" value="HTH_TetR"/>
</dbReference>
<dbReference type="InterPro" id="IPR009057">
    <property type="entry name" value="Homeodomain-like_sf"/>
</dbReference>
<dbReference type="PANTHER" id="PTHR30055:SF151">
    <property type="entry name" value="TRANSCRIPTIONAL REGULATORY PROTEIN"/>
    <property type="match status" value="1"/>
</dbReference>
<dbReference type="SUPFAM" id="SSF48498">
    <property type="entry name" value="Tetracyclin repressor-like, C-terminal domain"/>
    <property type="match status" value="1"/>
</dbReference>
<dbReference type="RefSeq" id="WP_225235868.1">
    <property type="nucleotide sequence ID" value="NZ_JBAPLV010000009.1"/>
</dbReference>
<evidence type="ECO:0000256" key="3">
    <source>
        <dbReference type="ARBA" id="ARBA00023163"/>
    </source>
</evidence>
<comment type="caution">
    <text evidence="7">The sequence shown here is derived from an EMBL/GenBank/DDBJ whole genome shotgun (WGS) entry which is preliminary data.</text>
</comment>
<name>A0ABU8E556_9ACTN</name>
<accession>A0ABU8E556</accession>
<feature type="compositionally biased region" description="Basic and acidic residues" evidence="5">
    <location>
        <begin position="45"/>
        <end position="62"/>
    </location>
</feature>
<dbReference type="PROSITE" id="PS50977">
    <property type="entry name" value="HTH_TETR_2"/>
    <property type="match status" value="1"/>
</dbReference>
<dbReference type="Gene3D" id="1.10.357.10">
    <property type="entry name" value="Tetracycline Repressor, domain 2"/>
    <property type="match status" value="1"/>
</dbReference>
<keyword evidence="1" id="KW-0805">Transcription regulation</keyword>
<evidence type="ECO:0000259" key="6">
    <source>
        <dbReference type="PROSITE" id="PS50977"/>
    </source>
</evidence>
<dbReference type="EMBL" id="JBAPLV010000009">
    <property type="protein sequence ID" value="MEI4278779.1"/>
    <property type="molecule type" value="Genomic_DNA"/>
</dbReference>
<dbReference type="SUPFAM" id="SSF46689">
    <property type="entry name" value="Homeodomain-like"/>
    <property type="match status" value="1"/>
</dbReference>
<dbReference type="Gene3D" id="1.10.10.60">
    <property type="entry name" value="Homeodomain-like"/>
    <property type="match status" value="1"/>
</dbReference>
<evidence type="ECO:0000256" key="2">
    <source>
        <dbReference type="ARBA" id="ARBA00023125"/>
    </source>
</evidence>
<keyword evidence="3" id="KW-0804">Transcription</keyword>
<sequence>MGAGHEDGTTEGAGAEPATDVPVVDAAVGARDVGATVSGGITPPDHPDDPDLPENRGRRPAERSPGVQSLDAREPLTRERIVTAAIDFIDTHGLPALTMRRLGQRLGVEAMAFYRHIPSREDLLDAVVEHVVDELYADEDVYLEPRHGWQDYLNRLAHGVRRIALAHPALFPLVVTRPPDAPWVRPPLRSLKWVASFLEALLTHGFTREQAVVAYRAYTSFLLGHLLLEVAQRGVAINAVDDPDGAPDGDQADVGTEFPVLVDLQDLLSLDETVTEFEESLESLIARLGTMLTTHAGHL</sequence>
<dbReference type="InterPro" id="IPR004111">
    <property type="entry name" value="Repressor_TetR_C"/>
</dbReference>
<proteinExistence type="predicted"/>
<dbReference type="InterPro" id="IPR036271">
    <property type="entry name" value="Tet_transcr_reg_TetR-rel_C_sf"/>
</dbReference>
<evidence type="ECO:0000256" key="5">
    <source>
        <dbReference type="SAM" id="MobiDB-lite"/>
    </source>
</evidence>
<dbReference type="Proteomes" id="UP001373496">
    <property type="component" value="Unassembled WGS sequence"/>
</dbReference>
<evidence type="ECO:0000313" key="7">
    <source>
        <dbReference type="EMBL" id="MEI4278779.1"/>
    </source>
</evidence>
<dbReference type="InterPro" id="IPR050109">
    <property type="entry name" value="HTH-type_TetR-like_transc_reg"/>
</dbReference>
<dbReference type="Pfam" id="PF02909">
    <property type="entry name" value="TetR_C_1"/>
    <property type="match status" value="1"/>
</dbReference>
<evidence type="ECO:0000313" key="8">
    <source>
        <dbReference type="Proteomes" id="UP001373496"/>
    </source>
</evidence>
<reference evidence="7 8" key="1">
    <citation type="submission" date="2024-03" db="EMBL/GenBank/DDBJ databases">
        <title>Draft genome sequence of Klenkia terrae.</title>
        <authorList>
            <person name="Duangmal K."/>
            <person name="Chantavorakit T."/>
        </authorList>
    </citation>
    <scope>NUCLEOTIDE SEQUENCE [LARGE SCALE GENOMIC DNA]</scope>
    <source>
        <strain evidence="7 8">JCM 17786</strain>
    </source>
</reference>
<feature type="region of interest" description="Disordered" evidence="5">
    <location>
        <begin position="1"/>
        <end position="74"/>
    </location>
</feature>
<organism evidence="7 8">
    <name type="scientific">Klenkia terrae</name>
    <dbReference type="NCBI Taxonomy" id="1052259"/>
    <lineage>
        <taxon>Bacteria</taxon>
        <taxon>Bacillati</taxon>
        <taxon>Actinomycetota</taxon>
        <taxon>Actinomycetes</taxon>
        <taxon>Geodermatophilales</taxon>
        <taxon>Geodermatophilaceae</taxon>
        <taxon>Klenkia</taxon>
    </lineage>
</organism>
<protein>
    <submittedName>
        <fullName evidence="7">TetR/AcrR family transcriptional regulator C-terminal domain-containing protein</fullName>
    </submittedName>
</protein>
<keyword evidence="8" id="KW-1185">Reference proteome</keyword>
<evidence type="ECO:0000256" key="1">
    <source>
        <dbReference type="ARBA" id="ARBA00023015"/>
    </source>
</evidence>
<dbReference type="Pfam" id="PF00440">
    <property type="entry name" value="TetR_N"/>
    <property type="match status" value="1"/>
</dbReference>
<feature type="compositionally biased region" description="Low complexity" evidence="5">
    <location>
        <begin position="15"/>
        <end position="36"/>
    </location>
</feature>
<evidence type="ECO:0000256" key="4">
    <source>
        <dbReference type="PROSITE-ProRule" id="PRU00335"/>
    </source>
</evidence>
<gene>
    <name evidence="7" type="ORF">UXQ13_09910</name>
</gene>